<accession>A0A6H1ZZN1</accession>
<sequence>MYTTEEYKRRIKELAPVAKEIVERKTPEEAREMVSKMNPEDAYIVGMWLGKMLQFDDFTRAISGVVVKIQKSEVPNDFDLN</sequence>
<evidence type="ECO:0000313" key="2">
    <source>
        <dbReference type="EMBL" id="QJI01560.1"/>
    </source>
</evidence>
<dbReference type="AlphaFoldDB" id="A0A6H1ZZN1"/>
<gene>
    <name evidence="1" type="ORF">TM448A03128_0002</name>
    <name evidence="2" type="ORF">TM448B02645_0008</name>
</gene>
<dbReference type="EMBL" id="MT144932">
    <property type="protein sequence ID" value="QJI01560.1"/>
    <property type="molecule type" value="Genomic_DNA"/>
</dbReference>
<evidence type="ECO:0000313" key="1">
    <source>
        <dbReference type="EMBL" id="QJA52968.1"/>
    </source>
</evidence>
<protein>
    <submittedName>
        <fullName evidence="1">Uncharacterized protein</fullName>
    </submittedName>
</protein>
<proteinExistence type="predicted"/>
<dbReference type="EMBL" id="MT144383">
    <property type="protein sequence ID" value="QJA52968.1"/>
    <property type="molecule type" value="Genomic_DNA"/>
</dbReference>
<reference evidence="1" key="1">
    <citation type="submission" date="2020-03" db="EMBL/GenBank/DDBJ databases">
        <title>The deep terrestrial virosphere.</title>
        <authorList>
            <person name="Holmfeldt K."/>
            <person name="Nilsson E."/>
            <person name="Simone D."/>
            <person name="Lopez-Fernandez M."/>
            <person name="Wu X."/>
            <person name="de Brujin I."/>
            <person name="Lundin D."/>
            <person name="Andersson A."/>
            <person name="Bertilsson S."/>
            <person name="Dopson M."/>
        </authorList>
    </citation>
    <scope>NUCLEOTIDE SEQUENCE</scope>
    <source>
        <strain evidence="1">TM448A03128</strain>
        <strain evidence="2">TM448B02645</strain>
    </source>
</reference>
<name>A0A6H1ZZN1_9ZZZZ</name>
<organism evidence="1">
    <name type="scientific">viral metagenome</name>
    <dbReference type="NCBI Taxonomy" id="1070528"/>
    <lineage>
        <taxon>unclassified sequences</taxon>
        <taxon>metagenomes</taxon>
        <taxon>organismal metagenomes</taxon>
    </lineage>
</organism>